<keyword evidence="2" id="KW-0677">Repeat</keyword>
<reference evidence="4 5" key="1">
    <citation type="submission" date="2016-11" db="EMBL/GenBank/DDBJ databases">
        <title>Trade-off between light-utilization and light-protection in marine flavobacteria.</title>
        <authorList>
            <person name="Kumagai Y."/>
        </authorList>
    </citation>
    <scope>NUCLEOTIDE SEQUENCE [LARGE SCALE GENOMIC DNA]</scope>
    <source>
        <strain evidence="4 5">NBRC 107741</strain>
    </source>
</reference>
<dbReference type="InterPro" id="IPR013519">
    <property type="entry name" value="Int_alpha_beta-p"/>
</dbReference>
<dbReference type="PROSITE" id="PS51470">
    <property type="entry name" value="FG_GAP"/>
    <property type="match status" value="1"/>
</dbReference>
<comment type="caution">
    <text evidence="4">The sequence shown here is derived from an EMBL/GenBank/DDBJ whole genome shotgun (WGS) entry which is preliminary data.</text>
</comment>
<dbReference type="Proteomes" id="UP000239800">
    <property type="component" value="Unassembled WGS sequence"/>
</dbReference>
<proteinExistence type="predicted"/>
<dbReference type="PANTHER" id="PTHR36220">
    <property type="entry name" value="UNNAMED PRODUCT"/>
    <property type="match status" value="1"/>
</dbReference>
<dbReference type="EMBL" id="MQUB01000001">
    <property type="protein sequence ID" value="PQB05169.1"/>
    <property type="molecule type" value="Genomic_DNA"/>
</dbReference>
<sequence length="196" mass="20008">MQAQTSILVKDGQDAGDEFGTAVSLSGNGQVMAVGAPYNSSGTYSNGQVRVYDKQSGFQLGPPINGASFERSGSTISLSQNGYRIAIGAIGSVRVYDFSGSDWIQVGNTLNGYQEGDFFGNAVSLSADGTRLAVGAEGSDSSAGEVRIFDLNGNTWSQVGSPIKGNPNSSLGYSVSLSTDGTTVAIGVPLEALEGG</sequence>
<evidence type="ECO:0008006" key="6">
    <source>
        <dbReference type="Google" id="ProtNLM"/>
    </source>
</evidence>
<evidence type="ECO:0000256" key="3">
    <source>
        <dbReference type="ARBA" id="ARBA00023180"/>
    </source>
</evidence>
<accession>A0A2S7KRB5</accession>
<protein>
    <recommendedName>
        <fullName evidence="6">PKD domain-containing protein</fullName>
    </recommendedName>
</protein>
<dbReference type="AlphaFoldDB" id="A0A2S7KRB5"/>
<keyword evidence="5" id="KW-1185">Reference proteome</keyword>
<gene>
    <name evidence="4" type="ORF">BST85_09945</name>
</gene>
<dbReference type="Gene3D" id="2.130.10.130">
    <property type="entry name" value="Integrin alpha, N-terminal"/>
    <property type="match status" value="2"/>
</dbReference>
<dbReference type="InterPro" id="IPR011043">
    <property type="entry name" value="Gal_Oxase/kelch_b-propeller"/>
</dbReference>
<evidence type="ECO:0000313" key="4">
    <source>
        <dbReference type="EMBL" id="PQB05169.1"/>
    </source>
</evidence>
<organism evidence="4 5">
    <name type="scientific">Aureitalea marina</name>
    <dbReference type="NCBI Taxonomy" id="930804"/>
    <lineage>
        <taxon>Bacteria</taxon>
        <taxon>Pseudomonadati</taxon>
        <taxon>Bacteroidota</taxon>
        <taxon>Flavobacteriia</taxon>
        <taxon>Flavobacteriales</taxon>
        <taxon>Flavobacteriaceae</taxon>
        <taxon>Aureitalea</taxon>
    </lineage>
</organism>
<evidence type="ECO:0000256" key="1">
    <source>
        <dbReference type="ARBA" id="ARBA00022729"/>
    </source>
</evidence>
<evidence type="ECO:0000313" key="5">
    <source>
        <dbReference type="Proteomes" id="UP000239800"/>
    </source>
</evidence>
<dbReference type="Pfam" id="PF14312">
    <property type="entry name" value="FG-GAP_2"/>
    <property type="match status" value="1"/>
</dbReference>
<keyword evidence="1" id="KW-0732">Signal</keyword>
<dbReference type="SUPFAM" id="SSF50965">
    <property type="entry name" value="Galactose oxidase, central domain"/>
    <property type="match status" value="1"/>
</dbReference>
<dbReference type="InterPro" id="IPR028994">
    <property type="entry name" value="Integrin_alpha_N"/>
</dbReference>
<evidence type="ECO:0000256" key="2">
    <source>
        <dbReference type="ARBA" id="ARBA00022737"/>
    </source>
</evidence>
<name>A0A2S7KRB5_9FLAO</name>
<dbReference type="PANTHER" id="PTHR36220:SF1">
    <property type="entry name" value="GAMMA TUBULIN COMPLEX COMPONENT C-TERMINAL DOMAIN-CONTAINING PROTEIN"/>
    <property type="match status" value="1"/>
</dbReference>
<dbReference type="InterPro" id="IPR013517">
    <property type="entry name" value="FG-GAP"/>
</dbReference>
<keyword evidence="3" id="KW-0325">Glycoprotein</keyword>